<evidence type="ECO:0000313" key="4">
    <source>
        <dbReference type="EMBL" id="APQ45083.1"/>
    </source>
</evidence>
<dbReference type="Pfam" id="PF11738">
    <property type="entry name" value="DUF3298"/>
    <property type="match status" value="1"/>
</dbReference>
<evidence type="ECO:0000256" key="1">
    <source>
        <dbReference type="SAM" id="SignalP"/>
    </source>
</evidence>
<dbReference type="Gene3D" id="3.90.640.20">
    <property type="entry name" value="Heat-shock cognate protein, ATPase"/>
    <property type="match status" value="1"/>
</dbReference>
<name>A0A1L6C515_MYCTX</name>
<dbReference type="EMBL" id="KX116252">
    <property type="protein sequence ID" value="APQ45102.1"/>
    <property type="molecule type" value="Genomic_DNA"/>
</dbReference>
<gene>
    <name evidence="10" type="primary">mpt64</name>
    <name evidence="4" type="ORF">AH03009_Rv1980c</name>
    <name evidence="7" type="ORF">FJ05395_Rv1980c</name>
    <name evidence="5" type="ORF">GX06043_Rv1980c</name>
    <name evidence="6" type="ORF">GX06130_Rv1980c</name>
    <name evidence="8" type="ORF">HuN06004_Rv1980c</name>
    <name evidence="9" type="ORF">HuN06026_Rv1980c</name>
    <name evidence="10" type="ORF">HuN06101_Rv1980c</name>
    <name evidence="3" type="ORF">ShanX05290_Rv1980c</name>
</gene>
<feature type="domain" description="DUF3298" evidence="2">
    <location>
        <begin position="125"/>
        <end position="200"/>
    </location>
</feature>
<dbReference type="EMBL" id="KX116356">
    <property type="protein sequence ID" value="APQ45206.1"/>
    <property type="molecule type" value="Genomic_DNA"/>
</dbReference>
<dbReference type="NCBIfam" id="NF043047">
    <property type="entry name" value="EstaseRv3036c"/>
    <property type="match status" value="1"/>
</dbReference>
<dbReference type="InterPro" id="IPR021729">
    <property type="entry name" value="DUF3298"/>
</dbReference>
<sequence length="207" mass="22560">MRIKIFMLVTAVVLLCCSGVATAAPKTYCEELKGTDTGQACQIQMSDPAYNINISLPSYYPDQKSREAPYELNITSATYQSAIPPRGTQAVVLKVYQNAGGTHPTTTYKAFDWDQAYRKPITYDTLWQADTDPLPVVFPIVQGELSKQTGQQVSIAPNAGLDPVNYQNFAVTNDGVIFFFNPGELLPEAAGPTQVLVPRSAIDSMLA</sequence>
<dbReference type="EMBL" id="KX116314">
    <property type="protein sequence ID" value="APQ45164.1"/>
    <property type="molecule type" value="Genomic_DNA"/>
</dbReference>
<keyword evidence="1" id="KW-0732">Signal</keyword>
<dbReference type="AlphaFoldDB" id="A0A1L6C515"/>
<dbReference type="EMBL" id="KX116240">
    <property type="protein sequence ID" value="APQ45090.1"/>
    <property type="molecule type" value="Genomic_DNA"/>
</dbReference>
<dbReference type="InterPro" id="IPR053421">
    <property type="entry name" value="Esterase_Immunogenic_RsiV"/>
</dbReference>
<dbReference type="EMBL" id="KX116358">
    <property type="protein sequence ID" value="APQ45208.1"/>
    <property type="molecule type" value="Genomic_DNA"/>
</dbReference>
<evidence type="ECO:0000313" key="8">
    <source>
        <dbReference type="EMBL" id="APQ45203.1"/>
    </source>
</evidence>
<reference evidence="10" key="1">
    <citation type="submission" date="2016-04" db="EMBL/GenBank/DDBJ databases">
        <title>Genetic diversity of immune-related antigens in Region of Difference 2 of Mycobacterium Tuberculosis strains.</title>
        <authorList>
            <person name="Liu H."/>
            <person name="Jiang Y."/>
            <person name="Wan K."/>
        </authorList>
    </citation>
    <scope>NUCLEOTIDE SEQUENCE</scope>
    <source>
        <strain evidence="4">AH03009</strain>
        <strain evidence="7">FJ05395</strain>
        <strain evidence="5">GX06043</strain>
        <strain evidence="6">GX06130</strain>
        <strain evidence="8">HuN06004</strain>
        <strain evidence="9">HuN06026</strain>
        <strain evidence="10">HuN06101</strain>
        <strain evidence="3">ShanX05290</strain>
    </source>
</reference>
<evidence type="ECO:0000313" key="7">
    <source>
        <dbReference type="EMBL" id="APQ45164.1"/>
    </source>
</evidence>
<protein>
    <submittedName>
        <fullName evidence="10">Immunogenic protein Mpt64</fullName>
    </submittedName>
</protein>
<evidence type="ECO:0000313" key="5">
    <source>
        <dbReference type="EMBL" id="APQ45090.1"/>
    </source>
</evidence>
<dbReference type="InterPro" id="IPR037126">
    <property type="entry name" value="PdaC/RsiV-like_sf"/>
</dbReference>
<feature type="chain" id="PRO_5009866231" evidence="1">
    <location>
        <begin position="24"/>
        <end position="207"/>
    </location>
</feature>
<dbReference type="EMBL" id="KX116232">
    <property type="protein sequence ID" value="APQ45082.1"/>
    <property type="molecule type" value="Genomic_DNA"/>
</dbReference>
<evidence type="ECO:0000313" key="10">
    <source>
        <dbReference type="EMBL" id="APQ45208.1"/>
    </source>
</evidence>
<dbReference type="EMBL" id="KX116233">
    <property type="protein sequence ID" value="APQ45083.1"/>
    <property type="molecule type" value="Genomic_DNA"/>
</dbReference>
<evidence type="ECO:0000313" key="9">
    <source>
        <dbReference type="EMBL" id="APQ45206.1"/>
    </source>
</evidence>
<evidence type="ECO:0000313" key="6">
    <source>
        <dbReference type="EMBL" id="APQ45102.1"/>
    </source>
</evidence>
<feature type="signal peptide" evidence="1">
    <location>
        <begin position="1"/>
        <end position="23"/>
    </location>
</feature>
<evidence type="ECO:0000259" key="2">
    <source>
        <dbReference type="Pfam" id="PF11738"/>
    </source>
</evidence>
<dbReference type="SMR" id="A0A1L6C515"/>
<proteinExistence type="predicted"/>
<evidence type="ECO:0000313" key="3">
    <source>
        <dbReference type="EMBL" id="APQ45082.1"/>
    </source>
</evidence>
<organism evidence="10">
    <name type="scientific">Mycobacterium tuberculosis</name>
    <dbReference type="NCBI Taxonomy" id="1773"/>
    <lineage>
        <taxon>Bacteria</taxon>
        <taxon>Bacillati</taxon>
        <taxon>Actinomycetota</taxon>
        <taxon>Actinomycetes</taxon>
        <taxon>Mycobacteriales</taxon>
        <taxon>Mycobacteriaceae</taxon>
        <taxon>Mycobacterium</taxon>
        <taxon>Mycobacterium tuberculosis complex</taxon>
    </lineage>
</organism>
<accession>A0A1L6C515</accession>
<dbReference type="EMBL" id="KX116353">
    <property type="protein sequence ID" value="APQ45203.1"/>
    <property type="molecule type" value="Genomic_DNA"/>
</dbReference>
<dbReference type="Gene3D" id="3.30.565.40">
    <property type="entry name" value="Fervidobacterium nodosum Rt17-B1 like"/>
    <property type="match status" value="2"/>
</dbReference>
<dbReference type="RefSeq" id="WP_031706292.1">
    <property type="nucleotide sequence ID" value="NZ_JADPTV010000025.1"/>
</dbReference>